<feature type="domain" description="Histidine kinase/HSP90-like ATPase" evidence="7">
    <location>
        <begin position="77"/>
        <end position="232"/>
    </location>
</feature>
<feature type="binding site" evidence="5">
    <location>
        <position position="130"/>
    </location>
    <ligand>
        <name>ATP</name>
        <dbReference type="ChEBI" id="CHEBI:30616"/>
    </ligand>
</feature>
<feature type="binding site" evidence="5">
    <location>
        <begin position="170"/>
        <end position="175"/>
    </location>
    <ligand>
        <name>ATP</name>
        <dbReference type="ChEBI" id="CHEBI:30616"/>
    </ligand>
</feature>
<evidence type="ECO:0000256" key="1">
    <source>
        <dbReference type="ARBA" id="ARBA00008239"/>
    </source>
</evidence>
<dbReference type="SMART" id="SM00387">
    <property type="entry name" value="HATPase_c"/>
    <property type="match status" value="1"/>
</dbReference>
<evidence type="ECO:0000259" key="7">
    <source>
        <dbReference type="SMART" id="SM00387"/>
    </source>
</evidence>
<evidence type="ECO:0000256" key="3">
    <source>
        <dbReference type="ARBA" id="ARBA00022840"/>
    </source>
</evidence>
<dbReference type="PROSITE" id="PS00298">
    <property type="entry name" value="HSP90"/>
    <property type="match status" value="1"/>
</dbReference>
<dbReference type="SUPFAM" id="SSF110942">
    <property type="entry name" value="HSP90 C-terminal domain"/>
    <property type="match status" value="1"/>
</dbReference>
<feature type="binding site" evidence="5">
    <location>
        <begin position="150"/>
        <end position="151"/>
    </location>
    <ligand>
        <name>ATP</name>
        <dbReference type="ChEBI" id="CHEBI:30616"/>
    </ligand>
</feature>
<dbReference type="InterPro" id="IPR019805">
    <property type="entry name" value="Heat_shock_protein_90_CS"/>
</dbReference>
<accession>D8LHY7</accession>
<dbReference type="InterPro" id="IPR037196">
    <property type="entry name" value="HSP90_C"/>
</dbReference>
<evidence type="ECO:0000313" key="8">
    <source>
        <dbReference type="EMBL" id="CBN74418.1"/>
    </source>
</evidence>
<dbReference type="PRINTS" id="PR00775">
    <property type="entry name" value="HEATSHOCK90"/>
</dbReference>
<dbReference type="SMR" id="D8LHY7"/>
<dbReference type="GO" id="GO:0005524">
    <property type="term" value="F:ATP binding"/>
    <property type="evidence" value="ECO:0007669"/>
    <property type="project" value="UniProtKB-KW"/>
</dbReference>
<dbReference type="FunFam" id="3.30.565.10:FF:000005">
    <property type="entry name" value="Heat shock protein 90"/>
    <property type="match status" value="1"/>
</dbReference>
<dbReference type="EMBL" id="FN648376">
    <property type="protein sequence ID" value="CBN74418.1"/>
    <property type="molecule type" value="Genomic_DNA"/>
</dbReference>
<dbReference type="Pfam" id="PF02518">
    <property type="entry name" value="HATPase_c"/>
    <property type="match status" value="1"/>
</dbReference>
<dbReference type="InterPro" id="IPR001404">
    <property type="entry name" value="Hsp90_fam"/>
</dbReference>
<keyword evidence="8" id="KW-0346">Stress response</keyword>
<dbReference type="FunFam" id="3.30.230.80:FF:000001">
    <property type="entry name" value="Heat shock protein 90 alpha"/>
    <property type="match status" value="1"/>
</dbReference>
<dbReference type="SUPFAM" id="SSF55874">
    <property type="entry name" value="ATPase domain of HSP90 chaperone/DNA topoisomerase II/histidine kinase"/>
    <property type="match status" value="1"/>
</dbReference>
<organism evidence="8 9">
    <name type="scientific">Ectocarpus siliculosus</name>
    <name type="common">Brown alga</name>
    <name type="synonym">Conferva siliculosa</name>
    <dbReference type="NCBI Taxonomy" id="2880"/>
    <lineage>
        <taxon>Eukaryota</taxon>
        <taxon>Sar</taxon>
        <taxon>Stramenopiles</taxon>
        <taxon>Ochrophyta</taxon>
        <taxon>PX clade</taxon>
        <taxon>Phaeophyceae</taxon>
        <taxon>Ectocarpales</taxon>
        <taxon>Ectocarpaceae</taxon>
        <taxon>Ectocarpus</taxon>
    </lineage>
</organism>
<evidence type="ECO:0000256" key="2">
    <source>
        <dbReference type="ARBA" id="ARBA00022741"/>
    </source>
</evidence>
<feature type="binding site" evidence="5">
    <location>
        <position position="222"/>
    </location>
    <ligand>
        <name>ATP</name>
        <dbReference type="ChEBI" id="CHEBI:30616"/>
    </ligand>
</feature>
<feature type="binding site" evidence="5">
    <location>
        <position position="88"/>
    </location>
    <ligand>
        <name>ATP</name>
        <dbReference type="ChEBI" id="CHEBI:30616"/>
    </ligand>
</feature>
<dbReference type="PIRSF" id="PIRSF002583">
    <property type="entry name" value="Hsp90"/>
    <property type="match status" value="1"/>
</dbReference>
<dbReference type="STRING" id="2880.D8LHY7"/>
<dbReference type="FunFam" id="3.40.50.11260:FF:000005">
    <property type="entry name" value="Heat shock protein 90"/>
    <property type="match status" value="1"/>
</dbReference>
<dbReference type="HAMAP" id="MF_00505">
    <property type="entry name" value="HSP90"/>
    <property type="match status" value="1"/>
</dbReference>
<dbReference type="FunFam" id="1.20.120.790:FF:000001">
    <property type="entry name" value="Heat shock protein 90 alpha"/>
    <property type="match status" value="1"/>
</dbReference>
<evidence type="ECO:0000256" key="5">
    <source>
        <dbReference type="PIRSR" id="PIRSR002583-1"/>
    </source>
</evidence>
<feature type="region of interest" description="Disordered" evidence="6">
    <location>
        <begin position="265"/>
        <end position="297"/>
    </location>
</feature>
<name>D8LHY7_ECTSI</name>
<dbReference type="GO" id="GO:0016887">
    <property type="term" value="F:ATP hydrolysis activity"/>
    <property type="evidence" value="ECO:0007669"/>
    <property type="project" value="InterPro"/>
</dbReference>
<dbReference type="OrthoDB" id="28737at2759"/>
<dbReference type="Pfam" id="PF00183">
    <property type="entry name" value="HSP90"/>
    <property type="match status" value="1"/>
</dbReference>
<dbReference type="PANTHER" id="PTHR11528">
    <property type="entry name" value="HEAT SHOCK PROTEIN 90 FAMILY MEMBER"/>
    <property type="match status" value="1"/>
</dbReference>
<dbReference type="InParanoid" id="D8LHY7"/>
<comment type="similarity">
    <text evidence="1">Belongs to the heat shock protein 90 family.</text>
</comment>
<evidence type="ECO:0000256" key="6">
    <source>
        <dbReference type="SAM" id="MobiDB-lite"/>
    </source>
</evidence>
<proteinExistence type="inferred from homology"/>
<dbReference type="CDD" id="cd16927">
    <property type="entry name" value="HATPase_Hsp90-like"/>
    <property type="match status" value="1"/>
</dbReference>
<dbReference type="Gene3D" id="3.40.50.11260">
    <property type="match status" value="1"/>
</dbReference>
<dbReference type="EMBL" id="FN649738">
    <property type="protein sequence ID" value="CBN74418.1"/>
    <property type="molecule type" value="Genomic_DNA"/>
</dbReference>
<dbReference type="InterPro" id="IPR036890">
    <property type="entry name" value="HATPase_C_sf"/>
</dbReference>
<dbReference type="InterPro" id="IPR020568">
    <property type="entry name" value="Ribosomal_Su5_D2-typ_SF"/>
</dbReference>
<feature type="region of interest" description="Disordered" evidence="6">
    <location>
        <begin position="739"/>
        <end position="767"/>
    </location>
</feature>
<dbReference type="GO" id="GO:0140662">
    <property type="term" value="F:ATP-dependent protein folding chaperone"/>
    <property type="evidence" value="ECO:0007669"/>
    <property type="project" value="InterPro"/>
</dbReference>
<dbReference type="Proteomes" id="UP000002630">
    <property type="component" value="Linkage Group LG13"/>
</dbReference>
<dbReference type="NCBIfam" id="NF003555">
    <property type="entry name" value="PRK05218.1"/>
    <property type="match status" value="1"/>
</dbReference>
<keyword evidence="2 5" id="KW-0547">Nucleotide-binding</keyword>
<evidence type="ECO:0000313" key="9">
    <source>
        <dbReference type="Proteomes" id="UP000002630"/>
    </source>
</evidence>
<dbReference type="GO" id="GO:0051082">
    <property type="term" value="F:unfolded protein binding"/>
    <property type="evidence" value="ECO:0007669"/>
    <property type="project" value="InterPro"/>
</dbReference>
<dbReference type="InterPro" id="IPR020575">
    <property type="entry name" value="Hsp90_N"/>
</dbReference>
<keyword evidence="9" id="KW-1185">Reference proteome</keyword>
<gene>
    <name evidence="8" type="primary">Hsp</name>
    <name evidence="8" type="ORF">Esi_0020_0138</name>
</gene>
<feature type="compositionally biased region" description="Acidic residues" evidence="6">
    <location>
        <begin position="740"/>
        <end position="767"/>
    </location>
</feature>
<protein>
    <submittedName>
        <fullName evidence="8">Heat shock protein 90</fullName>
    </submittedName>
</protein>
<feature type="binding site" evidence="5">
    <location>
        <position position="143"/>
    </location>
    <ligand>
        <name>ATP</name>
        <dbReference type="ChEBI" id="CHEBI:30616"/>
    </ligand>
</feature>
<feature type="binding site" evidence="5">
    <location>
        <position position="426"/>
    </location>
    <ligand>
        <name>ATP</name>
        <dbReference type="ChEBI" id="CHEBI:30616"/>
    </ligand>
</feature>
<keyword evidence="3 5" id="KW-0067">ATP-binding</keyword>
<feature type="binding site" evidence="5">
    <location>
        <position position="84"/>
    </location>
    <ligand>
        <name>ATP</name>
        <dbReference type="ChEBI" id="CHEBI:30616"/>
    </ligand>
</feature>
<dbReference type="SUPFAM" id="SSF54211">
    <property type="entry name" value="Ribosomal protein S5 domain 2-like"/>
    <property type="match status" value="1"/>
</dbReference>
<dbReference type="AlphaFoldDB" id="D8LHY7"/>
<sequence>MRRPRFVALCAAAALQSSTPWGGSASSGLARAEEAVAPASTMDAAFEEQLKDGAEAFEFQAEVNRLMDIIINSLYKNKDIFLRELISNASDALDKIRFLSVSDPDKLGTAKDLEIRISADKDARTLTIRDAGVGMTKADLISNLGTVARSGTTNFVEALTETGDLGLIGQFGVGFYSVYLVADKVQVISKSNDDDQYVWESTADSTFTVSKDPRGNTLGRGTEIVLHLKEDAGEFLSESTLKNLIHRYSEFITFPIYQLVEKEEEIEVEDDEEEEEDDGDEDSGDEDGDEEDEFEEVEVDVKYKTVKTLDWERVNANVAVWARDKDEITDEEYHNFYKALSGDTSDAATWIHFKAEGEVEFKSILFAPSKAPHNMYDHYYDDSRGGLKLYVRKVLITDEFDELLPRYLSFIRGVVDSDDLPLNVSREMLQEHKVLKVMAKKLVRKTLEMLRKLATEEVEDEEGEEEHPYIQFWDEFGKSIKLGVMEDNANKSKLVKLLRFKTNKSDGKWVSLEDYVAGMPEWQSSIFYIAGESTEAVEKSPFLEKLNKKGLEVLYLTEPIDEMTMGSITDFEDKKMQSVTKEGLSFGDEDVADVKKREKYYKKMFTPLAEHLKDMFKGKISKVSVSQRVEGTPAIIVSAAYGYSANMERIMKAQTLADSKQMGLLGGHRSMEINPRHPIVHELNKKIEEDPDSEETKDLSWLLYETALTASGFQVEDTEAFANRVQRAMAKTLNLSSMDLLEEMEIPDEEEEEEGEGDEQFQDLDEL</sequence>
<feature type="binding site" evidence="5">
    <location>
        <position position="135"/>
    </location>
    <ligand>
        <name>ATP</name>
        <dbReference type="ChEBI" id="CHEBI:30616"/>
    </ligand>
</feature>
<keyword evidence="4" id="KW-0143">Chaperone</keyword>
<dbReference type="InterPro" id="IPR003594">
    <property type="entry name" value="HATPase_dom"/>
</dbReference>
<dbReference type="Gene3D" id="3.30.230.80">
    <property type="match status" value="1"/>
</dbReference>
<evidence type="ECO:0000256" key="4">
    <source>
        <dbReference type="ARBA" id="ARBA00023186"/>
    </source>
</evidence>
<dbReference type="Gene3D" id="3.30.565.10">
    <property type="entry name" value="Histidine kinase-like ATPase, C-terminal domain"/>
    <property type="match status" value="1"/>
</dbReference>
<reference evidence="8 9" key="1">
    <citation type="journal article" date="2010" name="Nature">
        <title>The Ectocarpus genome and the independent evolution of multicellularity in brown algae.</title>
        <authorList>
            <person name="Cock J.M."/>
            <person name="Sterck L."/>
            <person name="Rouze P."/>
            <person name="Scornet D."/>
            <person name="Allen A.E."/>
            <person name="Amoutzias G."/>
            <person name="Anthouard V."/>
            <person name="Artiguenave F."/>
            <person name="Aury J.M."/>
            <person name="Badger J.H."/>
            <person name="Beszteri B."/>
            <person name="Billiau K."/>
            <person name="Bonnet E."/>
            <person name="Bothwell J.H."/>
            <person name="Bowler C."/>
            <person name="Boyen C."/>
            <person name="Brownlee C."/>
            <person name="Carrano C.J."/>
            <person name="Charrier B."/>
            <person name="Cho G.Y."/>
            <person name="Coelho S.M."/>
            <person name="Collen J."/>
            <person name="Corre E."/>
            <person name="Da Silva C."/>
            <person name="Delage L."/>
            <person name="Delaroque N."/>
            <person name="Dittami S.M."/>
            <person name="Doulbeau S."/>
            <person name="Elias M."/>
            <person name="Farnham G."/>
            <person name="Gachon C.M."/>
            <person name="Gschloessl B."/>
            <person name="Heesch S."/>
            <person name="Jabbari K."/>
            <person name="Jubin C."/>
            <person name="Kawai H."/>
            <person name="Kimura K."/>
            <person name="Kloareg B."/>
            <person name="Kupper F.C."/>
            <person name="Lang D."/>
            <person name="Le Bail A."/>
            <person name="Leblanc C."/>
            <person name="Lerouge P."/>
            <person name="Lohr M."/>
            <person name="Lopez P.J."/>
            <person name="Martens C."/>
            <person name="Maumus F."/>
            <person name="Michel G."/>
            <person name="Miranda-Saavedra D."/>
            <person name="Morales J."/>
            <person name="Moreau H."/>
            <person name="Motomura T."/>
            <person name="Nagasato C."/>
            <person name="Napoli C.A."/>
            <person name="Nelson D.R."/>
            <person name="Nyvall-Collen P."/>
            <person name="Peters A.F."/>
            <person name="Pommier C."/>
            <person name="Potin P."/>
            <person name="Poulain J."/>
            <person name="Quesneville H."/>
            <person name="Read B."/>
            <person name="Rensing S.A."/>
            <person name="Ritter A."/>
            <person name="Rousvoal S."/>
            <person name="Samanta M."/>
            <person name="Samson G."/>
            <person name="Schroeder D.C."/>
            <person name="Segurens B."/>
            <person name="Strittmatter M."/>
            <person name="Tonon T."/>
            <person name="Tregear J.W."/>
            <person name="Valentin K."/>
            <person name="von Dassow P."/>
            <person name="Yamagishi T."/>
            <person name="Van de Peer Y."/>
            <person name="Wincker P."/>
        </authorList>
    </citation>
    <scope>NUCLEOTIDE SEQUENCE [LARGE SCALE GENOMIC DNA]</scope>
    <source>
        <strain evidence="9">Ec32 / CCAP1310/4</strain>
    </source>
</reference>
<dbReference type="Gene3D" id="1.20.120.790">
    <property type="entry name" value="Heat shock protein 90, C-terminal domain"/>
    <property type="match status" value="1"/>
</dbReference>